<dbReference type="PRINTS" id="PR00453">
    <property type="entry name" value="VWFADOMAIN"/>
</dbReference>
<feature type="domain" description="VWFA" evidence="2">
    <location>
        <begin position="81"/>
        <end position="252"/>
    </location>
</feature>
<name>A0A2B4REA4_STYPI</name>
<feature type="signal peptide" evidence="1">
    <location>
        <begin position="1"/>
        <end position="20"/>
    </location>
</feature>
<keyword evidence="1" id="KW-0732">Signal</keyword>
<evidence type="ECO:0000313" key="4">
    <source>
        <dbReference type="Proteomes" id="UP000225706"/>
    </source>
</evidence>
<protein>
    <submittedName>
        <fullName evidence="3">von Willebrand factor A domain-containing protein 1</fullName>
    </submittedName>
</protein>
<dbReference type="EMBL" id="LSMT01000645">
    <property type="protein sequence ID" value="PFX15476.1"/>
    <property type="molecule type" value="Genomic_DNA"/>
</dbReference>
<accession>A0A2B4REA4</accession>
<proteinExistence type="predicted"/>
<reference evidence="4" key="1">
    <citation type="journal article" date="2017" name="bioRxiv">
        <title>Comparative analysis of the genomes of Stylophora pistillata and Acropora digitifera provides evidence for extensive differences between species of corals.</title>
        <authorList>
            <person name="Voolstra C.R."/>
            <person name="Li Y."/>
            <person name="Liew Y.J."/>
            <person name="Baumgarten S."/>
            <person name="Zoccola D."/>
            <person name="Flot J.-F."/>
            <person name="Tambutte S."/>
            <person name="Allemand D."/>
            <person name="Aranda M."/>
        </authorList>
    </citation>
    <scope>NUCLEOTIDE SEQUENCE [LARGE SCALE GENOMIC DNA]</scope>
</reference>
<dbReference type="PANTHER" id="PTHR24020">
    <property type="entry name" value="COLLAGEN ALPHA"/>
    <property type="match status" value="1"/>
</dbReference>
<feature type="chain" id="PRO_5013378514" evidence="1">
    <location>
        <begin position="21"/>
        <end position="275"/>
    </location>
</feature>
<keyword evidence="4" id="KW-1185">Reference proteome</keyword>
<dbReference type="AlphaFoldDB" id="A0A2B4REA4"/>
<dbReference type="InterPro" id="IPR050525">
    <property type="entry name" value="ECM_Assembly_Org"/>
</dbReference>
<dbReference type="InterPro" id="IPR036465">
    <property type="entry name" value="vWFA_dom_sf"/>
</dbReference>
<dbReference type="SMART" id="SM00327">
    <property type="entry name" value="VWA"/>
    <property type="match status" value="1"/>
</dbReference>
<dbReference type="PROSITE" id="PS50234">
    <property type="entry name" value="VWFA"/>
    <property type="match status" value="1"/>
</dbReference>
<dbReference type="InterPro" id="IPR002035">
    <property type="entry name" value="VWF_A"/>
</dbReference>
<gene>
    <name evidence="3" type="ORF">AWC38_SpisGene20288</name>
</gene>
<dbReference type="Proteomes" id="UP000225706">
    <property type="component" value="Unassembled WGS sequence"/>
</dbReference>
<dbReference type="Pfam" id="PF00092">
    <property type="entry name" value="VWA"/>
    <property type="match status" value="1"/>
</dbReference>
<dbReference type="PANTHER" id="PTHR24020:SF84">
    <property type="entry name" value="VWFA DOMAIN-CONTAINING PROTEIN"/>
    <property type="match status" value="1"/>
</dbReference>
<dbReference type="OrthoDB" id="6132182at2759"/>
<comment type="caution">
    <text evidence="3">The sequence shown here is derived from an EMBL/GenBank/DDBJ whole genome shotgun (WGS) entry which is preliminary data.</text>
</comment>
<evidence type="ECO:0000313" key="3">
    <source>
        <dbReference type="EMBL" id="PFX15476.1"/>
    </source>
</evidence>
<sequence length="275" mass="32422">MWTFIMALVLSLFFWQDSSAFIWERTKNTKVNPWTRYQRIPPARETADKLMRYFMGIDDTVLRLMRRRHRRSMPQLYAQFDAIFIIDSSGSIRRRDYYRTIKALQILTGKAQHSRRYAAITFSNNATIRFDFTERKEAVNNLRKIPFERGKTNTQDALEMCRKELILNRKTGARPGVRKRVLIITDGQSNVEKHKTLFRAFQLKMTGTQIFVIAIGKYIKGISEIVGLASSTDAHLYRVADVNGLIRVVRMIPPWHRIKEYMSHSWLNRMLRNQA</sequence>
<dbReference type="SUPFAM" id="SSF53300">
    <property type="entry name" value="vWA-like"/>
    <property type="match status" value="1"/>
</dbReference>
<dbReference type="Gene3D" id="3.40.50.410">
    <property type="entry name" value="von Willebrand factor, type A domain"/>
    <property type="match status" value="1"/>
</dbReference>
<evidence type="ECO:0000256" key="1">
    <source>
        <dbReference type="SAM" id="SignalP"/>
    </source>
</evidence>
<organism evidence="3 4">
    <name type="scientific">Stylophora pistillata</name>
    <name type="common">Smooth cauliflower coral</name>
    <dbReference type="NCBI Taxonomy" id="50429"/>
    <lineage>
        <taxon>Eukaryota</taxon>
        <taxon>Metazoa</taxon>
        <taxon>Cnidaria</taxon>
        <taxon>Anthozoa</taxon>
        <taxon>Hexacorallia</taxon>
        <taxon>Scleractinia</taxon>
        <taxon>Astrocoeniina</taxon>
        <taxon>Pocilloporidae</taxon>
        <taxon>Stylophora</taxon>
    </lineage>
</organism>
<evidence type="ECO:0000259" key="2">
    <source>
        <dbReference type="PROSITE" id="PS50234"/>
    </source>
</evidence>
<dbReference type="CDD" id="cd01450">
    <property type="entry name" value="vWFA_subfamily_ECM"/>
    <property type="match status" value="1"/>
</dbReference>